<reference evidence="2" key="1">
    <citation type="submission" date="2023-06" db="EMBL/GenBank/DDBJ databases">
        <title>Genome-scale phylogeny and comparative genomics of the fungal order Sordariales.</title>
        <authorList>
            <consortium name="Lawrence Berkeley National Laboratory"/>
            <person name="Hensen N."/>
            <person name="Bonometti L."/>
            <person name="Westerberg I."/>
            <person name="Brannstrom I.O."/>
            <person name="Guillou S."/>
            <person name="Cros-Aarteil S."/>
            <person name="Calhoun S."/>
            <person name="Haridas S."/>
            <person name="Kuo A."/>
            <person name="Mondo S."/>
            <person name="Pangilinan J."/>
            <person name="Riley R."/>
            <person name="Labutti K."/>
            <person name="Andreopoulos B."/>
            <person name="Lipzen A."/>
            <person name="Chen C."/>
            <person name="Yanf M."/>
            <person name="Daum C."/>
            <person name="Ng V."/>
            <person name="Clum A."/>
            <person name="Steindorff A."/>
            <person name="Ohm R."/>
            <person name="Martin F."/>
            <person name="Silar P."/>
            <person name="Natvig D."/>
            <person name="Lalanne C."/>
            <person name="Gautier V."/>
            <person name="Ament-Velasquez S.L."/>
            <person name="Kruys A."/>
            <person name="Hutchinson M.I."/>
            <person name="Powell A.J."/>
            <person name="Barry K."/>
            <person name="Miller A.N."/>
            <person name="Grigoriev I.V."/>
            <person name="Debuchy R."/>
            <person name="Gladieux P."/>
            <person name="Thoren M.H."/>
            <person name="Johannesson H."/>
        </authorList>
    </citation>
    <scope>NUCLEOTIDE SEQUENCE</scope>
    <source>
        <strain evidence="2">8032-3</strain>
    </source>
</reference>
<feature type="region of interest" description="Disordered" evidence="1">
    <location>
        <begin position="448"/>
        <end position="530"/>
    </location>
</feature>
<accession>A0AAJ0BSU8</accession>
<comment type="caution">
    <text evidence="2">The sequence shown here is derived from an EMBL/GenBank/DDBJ whole genome shotgun (WGS) entry which is preliminary data.</text>
</comment>
<keyword evidence="3" id="KW-1185">Reference proteome</keyword>
<name>A0AAJ0BSU8_9PEZI</name>
<dbReference type="EMBL" id="MU839024">
    <property type="protein sequence ID" value="KAK1763868.1"/>
    <property type="molecule type" value="Genomic_DNA"/>
</dbReference>
<protein>
    <submittedName>
        <fullName evidence="2">Uncharacterized protein</fullName>
    </submittedName>
</protein>
<dbReference type="RefSeq" id="XP_060280081.1">
    <property type="nucleotide sequence ID" value="XM_060428892.1"/>
</dbReference>
<feature type="compositionally biased region" description="Polar residues" evidence="1">
    <location>
        <begin position="384"/>
        <end position="393"/>
    </location>
</feature>
<dbReference type="GeneID" id="85312079"/>
<organism evidence="2 3">
    <name type="scientific">Phialemonium atrogriseum</name>
    <dbReference type="NCBI Taxonomy" id="1093897"/>
    <lineage>
        <taxon>Eukaryota</taxon>
        <taxon>Fungi</taxon>
        <taxon>Dikarya</taxon>
        <taxon>Ascomycota</taxon>
        <taxon>Pezizomycotina</taxon>
        <taxon>Sordariomycetes</taxon>
        <taxon>Sordariomycetidae</taxon>
        <taxon>Cephalothecales</taxon>
        <taxon>Cephalothecaceae</taxon>
        <taxon>Phialemonium</taxon>
    </lineage>
</organism>
<feature type="compositionally biased region" description="Pro residues" evidence="1">
    <location>
        <begin position="448"/>
        <end position="457"/>
    </location>
</feature>
<dbReference type="Proteomes" id="UP001244011">
    <property type="component" value="Unassembled WGS sequence"/>
</dbReference>
<evidence type="ECO:0000313" key="2">
    <source>
        <dbReference type="EMBL" id="KAK1763868.1"/>
    </source>
</evidence>
<proteinExistence type="predicted"/>
<evidence type="ECO:0000256" key="1">
    <source>
        <dbReference type="SAM" id="MobiDB-lite"/>
    </source>
</evidence>
<feature type="region of interest" description="Disordered" evidence="1">
    <location>
        <begin position="349"/>
        <end position="415"/>
    </location>
</feature>
<sequence>MAGRSSDDTVSPMPPISPGGVLMVAFVAPKSYAATSYPHPIKEAKAANPDETRDIALSKNIPSSLLKCIESLKGHEQLSKNPSTTRYYTLKPGCFFMHITCWRPKPPEEGDYDYVPFEETKEALWLAYSWTDRASHQWLPDKNPTFPQNSHPTLGKYLRDIHTGAPRGGNPSHFAIGDTSESFFIRLSDDDRNWHYRYHGLPEDCDLAIQKSMAASRLYKDPKDRCPHNLQHWTFGRLRAVTLGQGGGWILYREEQSEVLFGGRHLPPRLKKALEDGQTRGLVINQAVLNPHHAREYVLAYNDGSVYYAFHESFQKDFDRIGLEWCGDKIDYKPHADLLTDKDYPHVLISDEPEPERAPAPRPAQQREPYRSARQNPRPRTPPTVMNSRQTAPNHDLHDPGHARSNSEYSLPVRGPPLPGYGPTYAPAYGQTWGPAYGPAWGPPAMYGPPPGPPQPAPATFLYDPYTGQQLYSEMGDQGSDSELRPQPPRNQAQTRHSSVTHNSRRQEGPPPPQGGSRSRWRPWGHRDES</sequence>
<evidence type="ECO:0000313" key="3">
    <source>
        <dbReference type="Proteomes" id="UP001244011"/>
    </source>
</evidence>
<feature type="compositionally biased region" description="Polar residues" evidence="1">
    <location>
        <begin position="490"/>
        <end position="502"/>
    </location>
</feature>
<dbReference type="AlphaFoldDB" id="A0AAJ0BSU8"/>
<gene>
    <name evidence="2" type="ORF">QBC33DRAFT_548773</name>
</gene>